<organism evidence="1 2">
    <name type="scientific">Mucilaginibacter litoreus</name>
    <dbReference type="NCBI Taxonomy" id="1048221"/>
    <lineage>
        <taxon>Bacteria</taxon>
        <taxon>Pseudomonadati</taxon>
        <taxon>Bacteroidota</taxon>
        <taxon>Sphingobacteriia</taxon>
        <taxon>Sphingobacteriales</taxon>
        <taxon>Sphingobacteriaceae</taxon>
        <taxon>Mucilaginibacter</taxon>
    </lineage>
</organism>
<protein>
    <submittedName>
        <fullName evidence="1">DUF3606 domain-containing protein</fullName>
    </submittedName>
</protein>
<keyword evidence="2" id="KW-1185">Reference proteome</keyword>
<dbReference type="InterPro" id="IPR022037">
    <property type="entry name" value="DUF3606"/>
</dbReference>
<comment type="caution">
    <text evidence="1">The sequence shown here is derived from an EMBL/GenBank/DDBJ whole genome shotgun (WGS) entry which is preliminary data.</text>
</comment>
<reference evidence="2" key="1">
    <citation type="journal article" date="2019" name="Int. J. Syst. Evol. Microbiol.">
        <title>The Global Catalogue of Microorganisms (GCM) 10K type strain sequencing project: providing services to taxonomists for standard genome sequencing and annotation.</title>
        <authorList>
            <consortium name="The Broad Institute Genomics Platform"/>
            <consortium name="The Broad Institute Genome Sequencing Center for Infectious Disease"/>
            <person name="Wu L."/>
            <person name="Ma J."/>
        </authorList>
    </citation>
    <scope>NUCLEOTIDE SEQUENCE [LARGE SCALE GENOMIC DNA]</scope>
    <source>
        <strain evidence="2">CCUG 61484</strain>
    </source>
</reference>
<evidence type="ECO:0000313" key="2">
    <source>
        <dbReference type="Proteomes" id="UP001597010"/>
    </source>
</evidence>
<dbReference type="RefSeq" id="WP_377117448.1">
    <property type="nucleotide sequence ID" value="NZ_JBHTHZ010000014.1"/>
</dbReference>
<dbReference type="Proteomes" id="UP001597010">
    <property type="component" value="Unassembled WGS sequence"/>
</dbReference>
<dbReference type="EMBL" id="JBHTHZ010000014">
    <property type="protein sequence ID" value="MFD0795240.1"/>
    <property type="molecule type" value="Genomic_DNA"/>
</dbReference>
<dbReference type="Pfam" id="PF12244">
    <property type="entry name" value="DUF3606"/>
    <property type="match status" value="1"/>
</dbReference>
<proteinExistence type="predicted"/>
<accession>A0ABW3AWK8</accession>
<gene>
    <name evidence="1" type="ORF">ACFQZX_16585</name>
</gene>
<sequence>MDNTQYIGSPDRDRINIHEQYELRYWSDKFGISRQELKDAVEEVGTQVNDVEEYLNKHK</sequence>
<name>A0ABW3AWK8_9SPHI</name>
<evidence type="ECO:0000313" key="1">
    <source>
        <dbReference type="EMBL" id="MFD0795240.1"/>
    </source>
</evidence>